<accession>A0A6C0J7Z9</accession>
<evidence type="ECO:0000256" key="1">
    <source>
        <dbReference type="SAM" id="Phobius"/>
    </source>
</evidence>
<dbReference type="InterPro" id="IPR043915">
    <property type="entry name" value="P9_TM"/>
</dbReference>
<dbReference type="AlphaFoldDB" id="A0A6C0J7Z9"/>
<feature type="domain" description="Minor capsid protein P9 transmembrane helices" evidence="2">
    <location>
        <begin position="9"/>
        <end position="76"/>
    </location>
</feature>
<feature type="transmembrane region" description="Helical" evidence="1">
    <location>
        <begin position="38"/>
        <end position="55"/>
    </location>
</feature>
<dbReference type="Pfam" id="PF19066">
    <property type="entry name" value="P9_TM"/>
    <property type="match status" value="1"/>
</dbReference>
<dbReference type="EMBL" id="MN740314">
    <property type="protein sequence ID" value="QHT99763.1"/>
    <property type="molecule type" value="Genomic_DNA"/>
</dbReference>
<protein>
    <recommendedName>
        <fullName evidence="2">Minor capsid protein P9 transmembrane helices domain-containing protein</fullName>
    </recommendedName>
</protein>
<sequence>MSSVYNQPIWFEEPSVLIDEDYLTKFIPTETMSFGEQLNSIVRFAIYFAVLLFIYSMNYNVFYIPILTMVFTYIVYQPVENYQEKNEKKEDCVKPTLNNPFMNVMLTDYVDNPTRGPACENVEEQIKEGFEYNLYKDVDDVWERNNSQRQFYTNPATTIPNDVESFANWCYKVPYSCKSGDMEACLKWEQPYMHGKIA</sequence>
<keyword evidence="1" id="KW-0472">Membrane</keyword>
<name>A0A6C0J7Z9_9ZZZZ</name>
<evidence type="ECO:0000259" key="2">
    <source>
        <dbReference type="Pfam" id="PF19066"/>
    </source>
</evidence>
<proteinExistence type="predicted"/>
<organism evidence="3">
    <name type="scientific">viral metagenome</name>
    <dbReference type="NCBI Taxonomy" id="1070528"/>
    <lineage>
        <taxon>unclassified sequences</taxon>
        <taxon>metagenomes</taxon>
        <taxon>organismal metagenomes</taxon>
    </lineage>
</organism>
<keyword evidence="1" id="KW-1133">Transmembrane helix</keyword>
<evidence type="ECO:0000313" key="3">
    <source>
        <dbReference type="EMBL" id="QHT99763.1"/>
    </source>
</evidence>
<keyword evidence="1" id="KW-0812">Transmembrane</keyword>
<reference evidence="3" key="1">
    <citation type="journal article" date="2020" name="Nature">
        <title>Giant virus diversity and host interactions through global metagenomics.</title>
        <authorList>
            <person name="Schulz F."/>
            <person name="Roux S."/>
            <person name="Paez-Espino D."/>
            <person name="Jungbluth S."/>
            <person name="Walsh D.A."/>
            <person name="Denef V.J."/>
            <person name="McMahon K.D."/>
            <person name="Konstantinidis K.T."/>
            <person name="Eloe-Fadrosh E.A."/>
            <person name="Kyrpides N.C."/>
            <person name="Woyke T."/>
        </authorList>
    </citation>
    <scope>NUCLEOTIDE SEQUENCE</scope>
    <source>
        <strain evidence="3">GVMAG-M-3300025727-45</strain>
    </source>
</reference>